<dbReference type="SMART" id="SM00388">
    <property type="entry name" value="HisKA"/>
    <property type="match status" value="1"/>
</dbReference>
<dbReference type="Pfam" id="PF02518">
    <property type="entry name" value="HATPase_c"/>
    <property type="match status" value="1"/>
</dbReference>
<dbReference type="FunFam" id="3.30.565.10:FF:000010">
    <property type="entry name" value="Sensor histidine kinase RcsC"/>
    <property type="match status" value="1"/>
</dbReference>
<dbReference type="SUPFAM" id="SSF47384">
    <property type="entry name" value="Homodimeric domain of signal transducing histidine kinase"/>
    <property type="match status" value="1"/>
</dbReference>
<keyword evidence="14" id="KW-0812">Transmembrane</keyword>
<evidence type="ECO:0000256" key="2">
    <source>
        <dbReference type="ARBA" id="ARBA00004370"/>
    </source>
</evidence>
<dbReference type="PROSITE" id="PS50110">
    <property type="entry name" value="RESPONSE_REGULATORY"/>
    <property type="match status" value="1"/>
</dbReference>
<dbReference type="SUPFAM" id="SSF52172">
    <property type="entry name" value="CheY-like"/>
    <property type="match status" value="1"/>
</dbReference>
<evidence type="ECO:0000259" key="16">
    <source>
        <dbReference type="PROSITE" id="PS50110"/>
    </source>
</evidence>
<dbReference type="InterPro" id="IPR013655">
    <property type="entry name" value="PAS_fold_3"/>
</dbReference>
<dbReference type="SMART" id="SM00448">
    <property type="entry name" value="REC"/>
    <property type="match status" value="1"/>
</dbReference>
<evidence type="ECO:0000256" key="7">
    <source>
        <dbReference type="ARBA" id="ARBA00022777"/>
    </source>
</evidence>
<dbReference type="FunFam" id="1.10.287.130:FF:000038">
    <property type="entry name" value="Sensory transduction histidine kinase"/>
    <property type="match status" value="1"/>
</dbReference>
<feature type="domain" description="Response regulatory" evidence="16">
    <location>
        <begin position="656"/>
        <end position="772"/>
    </location>
</feature>
<comment type="subcellular location">
    <subcellularLocation>
        <location evidence="2">Membrane</location>
    </subcellularLocation>
</comment>
<dbReference type="Pfam" id="PF00072">
    <property type="entry name" value="Response_reg"/>
    <property type="match status" value="1"/>
</dbReference>
<evidence type="ECO:0000256" key="11">
    <source>
        <dbReference type="ARBA" id="ARBA00023306"/>
    </source>
</evidence>
<feature type="transmembrane region" description="Helical" evidence="14">
    <location>
        <begin position="159"/>
        <end position="181"/>
    </location>
</feature>
<dbReference type="Pfam" id="PF00512">
    <property type="entry name" value="HisKA"/>
    <property type="match status" value="1"/>
</dbReference>
<dbReference type="GO" id="GO:0016020">
    <property type="term" value="C:membrane"/>
    <property type="evidence" value="ECO:0007669"/>
    <property type="project" value="UniProtKB-SubCell"/>
</dbReference>
<evidence type="ECO:0000256" key="4">
    <source>
        <dbReference type="ARBA" id="ARBA00022553"/>
    </source>
</evidence>
<dbReference type="SUPFAM" id="SSF55785">
    <property type="entry name" value="PYP-like sensor domain (PAS domain)"/>
    <property type="match status" value="1"/>
</dbReference>
<dbReference type="InterPro" id="IPR036097">
    <property type="entry name" value="HisK_dim/P_sf"/>
</dbReference>
<sequence length="863" mass="97430">MVNPRHLPVAYRFALSALLVVLLALLFLVYFGVHALYQQMGAQADKEAARLNRLFTQALAEPLVRRDYNQLTDIIRTGVHQGAISHAELFGVKGQTLVRESHEPGLDAGRPPHVSVMQAIAEESPYYLTRTPILLRAIPYGTLEFAIPIGYIYTARNALVTRFLLTGAVVFVLSLSVFVLLGHLFDRKLRGIADQIEGGHLQRRSDEFSHLADSFNALVEKQRRDQEALRRARDELEQRVAERTAELARAKNAAEAVSGALTVSERRLQESQRIAHLGQWELDIQNDRLHWSDETYRLFEIDREHFAASYEDFLALVHPEDRAAVNLAYSDSLANKTPYEIIHRLRMPDGRVKFVREQCRTEFDGDTPLHSIGTIQDITMLKEKELELELARKSAERASRAKSLFLANMSHELRTPLNAVLGFSELMRLDGDLKPEQKSNLDIINRSGHHLLQLINDVLDMSKVEAGKTQLEPEELDLGALIRDVTDMVRVRAEKKGLQLLLDQASDFPRFIRGDGPKIRQILINLLGNSVKFTDQGGVTLRLKSIHQDAGWVTLHGEVQDTGRGIQPEDRERIFQPFEQLSDSPDQKGTGLGLAIARQFVELMGGEISVASQPDKGSTFYFSIRVESSRPDQIHPTDEQEPRRVIGLRDPSHQWRILIADDQLENQLLLRQLLKPRGFQVRIAEDGIETVQLFQQWHPHLIWMDRRMPRMDGLAATRKIRELPGGDQVKIAALTASVFKEDKEMVMEAGCDDFVRKPFRPHEIFDCMARHLDLDYLYEETTVDESAGSTTSLTPEALAALPAPLLEELERAVTVLDVEQTQTVVKRIAAASPDTAASLGRLVEELNFQAIKSLLESRTANTP</sequence>
<evidence type="ECO:0000256" key="13">
    <source>
        <dbReference type="SAM" id="Coils"/>
    </source>
</evidence>
<dbReference type="InterPro" id="IPR035965">
    <property type="entry name" value="PAS-like_dom_sf"/>
</dbReference>
<dbReference type="InterPro" id="IPR004358">
    <property type="entry name" value="Sig_transdc_His_kin-like_C"/>
</dbReference>
<feature type="transmembrane region" description="Helical" evidence="14">
    <location>
        <begin position="13"/>
        <end position="37"/>
    </location>
</feature>
<comment type="catalytic activity">
    <reaction evidence="1">
        <text>ATP + protein L-histidine = ADP + protein N-phospho-L-histidine.</text>
        <dbReference type="EC" id="2.7.13.3"/>
    </reaction>
</comment>
<keyword evidence="9" id="KW-0902">Two-component regulatory system</keyword>
<dbReference type="EMBL" id="PQCO01000063">
    <property type="protein sequence ID" value="PUE05580.1"/>
    <property type="molecule type" value="Genomic_DNA"/>
</dbReference>
<evidence type="ECO:0000256" key="1">
    <source>
        <dbReference type="ARBA" id="ARBA00000085"/>
    </source>
</evidence>
<reference evidence="17 18" key="1">
    <citation type="submission" date="2018-01" db="EMBL/GenBank/DDBJ databases">
        <title>Novel co-symbiosis in the lucinid bivalve Phacoides pectinatus.</title>
        <authorList>
            <person name="Lim S.J."/>
            <person name="Davis B.G."/>
            <person name="Gill D.E."/>
            <person name="Engel A.S."/>
            <person name="Anderson L.C."/>
            <person name="Campbell B.J."/>
        </authorList>
    </citation>
    <scope>NUCLEOTIDE SEQUENCE [LARGE SCALE GENOMIC DNA]</scope>
    <source>
        <strain evidence="17">N3_P5</strain>
    </source>
</reference>
<keyword evidence="4 12" id="KW-0597">Phosphoprotein</keyword>
<dbReference type="Gene3D" id="3.30.565.10">
    <property type="entry name" value="Histidine kinase-like ATPase, C-terminal domain"/>
    <property type="match status" value="1"/>
</dbReference>
<dbReference type="Proteomes" id="UP000250928">
    <property type="component" value="Unassembled WGS sequence"/>
</dbReference>
<keyword evidence="6" id="KW-0547">Nucleotide-binding</keyword>
<gene>
    <name evidence="17" type="ORF">C3L24_00865</name>
</gene>
<dbReference type="InterPro" id="IPR011006">
    <property type="entry name" value="CheY-like_superfamily"/>
</dbReference>
<dbReference type="Pfam" id="PF08447">
    <property type="entry name" value="PAS_3"/>
    <property type="match status" value="1"/>
</dbReference>
<organism evidence="17 18">
    <name type="scientific">Candidatus Sedimenticola endophacoides</name>
    <dbReference type="NCBI Taxonomy" id="2548426"/>
    <lineage>
        <taxon>Bacteria</taxon>
        <taxon>Pseudomonadati</taxon>
        <taxon>Pseudomonadota</taxon>
        <taxon>Gammaproteobacteria</taxon>
        <taxon>Chromatiales</taxon>
        <taxon>Sedimenticolaceae</taxon>
        <taxon>Sedimenticola</taxon>
    </lineage>
</organism>
<proteinExistence type="predicted"/>
<dbReference type="CDD" id="cd00082">
    <property type="entry name" value="HisKA"/>
    <property type="match status" value="1"/>
</dbReference>
<feature type="modified residue" description="4-aspartylphosphate" evidence="12">
    <location>
        <position position="705"/>
    </location>
</feature>
<dbReference type="InterPro" id="IPR003661">
    <property type="entry name" value="HisK_dim/P_dom"/>
</dbReference>
<evidence type="ECO:0000256" key="6">
    <source>
        <dbReference type="ARBA" id="ARBA00022741"/>
    </source>
</evidence>
<keyword evidence="10 14" id="KW-0472">Membrane</keyword>
<dbReference type="Gene3D" id="3.40.50.2300">
    <property type="match status" value="1"/>
</dbReference>
<dbReference type="Gene3D" id="1.10.287.130">
    <property type="match status" value="1"/>
</dbReference>
<dbReference type="CDD" id="cd17546">
    <property type="entry name" value="REC_hyHK_CKI1_RcsC-like"/>
    <property type="match status" value="1"/>
</dbReference>
<keyword evidence="7" id="KW-0418">Kinase</keyword>
<evidence type="ECO:0000313" key="17">
    <source>
        <dbReference type="EMBL" id="PUE05580.1"/>
    </source>
</evidence>
<dbReference type="Gene3D" id="2.10.70.100">
    <property type="match status" value="1"/>
</dbReference>
<dbReference type="InterPro" id="IPR036890">
    <property type="entry name" value="HATPase_C_sf"/>
</dbReference>
<dbReference type="SUPFAM" id="SSF55874">
    <property type="entry name" value="ATPase domain of HSP90 chaperone/DNA topoisomerase II/histidine kinase"/>
    <property type="match status" value="1"/>
</dbReference>
<dbReference type="PANTHER" id="PTHR45339:SF1">
    <property type="entry name" value="HYBRID SIGNAL TRANSDUCTION HISTIDINE KINASE J"/>
    <property type="match status" value="1"/>
</dbReference>
<dbReference type="PRINTS" id="PR00344">
    <property type="entry name" value="BCTRLSENSOR"/>
</dbReference>
<dbReference type="InterPro" id="IPR003594">
    <property type="entry name" value="HATPase_dom"/>
</dbReference>
<evidence type="ECO:0000256" key="9">
    <source>
        <dbReference type="ARBA" id="ARBA00023012"/>
    </source>
</evidence>
<dbReference type="PROSITE" id="PS50109">
    <property type="entry name" value="HIS_KIN"/>
    <property type="match status" value="1"/>
</dbReference>
<evidence type="ECO:0000259" key="15">
    <source>
        <dbReference type="PROSITE" id="PS50109"/>
    </source>
</evidence>
<dbReference type="Gene3D" id="3.30.450.20">
    <property type="entry name" value="PAS domain"/>
    <property type="match status" value="1"/>
</dbReference>
<evidence type="ECO:0000256" key="3">
    <source>
        <dbReference type="ARBA" id="ARBA00012438"/>
    </source>
</evidence>
<dbReference type="AlphaFoldDB" id="A0A657PYY8"/>
<feature type="domain" description="Histidine kinase" evidence="15">
    <location>
        <begin position="408"/>
        <end position="628"/>
    </location>
</feature>
<evidence type="ECO:0000256" key="8">
    <source>
        <dbReference type="ARBA" id="ARBA00022840"/>
    </source>
</evidence>
<keyword evidence="14" id="KW-1133">Transmembrane helix</keyword>
<dbReference type="GO" id="GO:0005524">
    <property type="term" value="F:ATP binding"/>
    <property type="evidence" value="ECO:0007669"/>
    <property type="project" value="UniProtKB-KW"/>
</dbReference>
<dbReference type="InterPro" id="IPR005467">
    <property type="entry name" value="His_kinase_dom"/>
</dbReference>
<evidence type="ECO:0000256" key="10">
    <source>
        <dbReference type="ARBA" id="ARBA00023136"/>
    </source>
</evidence>
<keyword evidence="13" id="KW-0175">Coiled coil</keyword>
<accession>A0A657PYY8</accession>
<dbReference type="GO" id="GO:0000155">
    <property type="term" value="F:phosphorelay sensor kinase activity"/>
    <property type="evidence" value="ECO:0007669"/>
    <property type="project" value="InterPro"/>
</dbReference>
<dbReference type="CDD" id="cd06225">
    <property type="entry name" value="HAMP"/>
    <property type="match status" value="1"/>
</dbReference>
<dbReference type="CDD" id="cd16922">
    <property type="entry name" value="HATPase_EvgS-ArcB-TorS-like"/>
    <property type="match status" value="1"/>
</dbReference>
<evidence type="ECO:0000313" key="18">
    <source>
        <dbReference type="Proteomes" id="UP000250928"/>
    </source>
</evidence>
<keyword evidence="8" id="KW-0067">ATP-binding</keyword>
<dbReference type="PANTHER" id="PTHR45339">
    <property type="entry name" value="HYBRID SIGNAL TRANSDUCTION HISTIDINE KINASE J"/>
    <property type="match status" value="1"/>
</dbReference>
<name>A0A657PYY8_9GAMM</name>
<evidence type="ECO:0000256" key="14">
    <source>
        <dbReference type="SAM" id="Phobius"/>
    </source>
</evidence>
<comment type="caution">
    <text evidence="17">The sequence shown here is derived from an EMBL/GenBank/DDBJ whole genome shotgun (WGS) entry which is preliminary data.</text>
</comment>
<keyword evidence="5" id="KW-0808">Transferase</keyword>
<evidence type="ECO:0000256" key="12">
    <source>
        <dbReference type="PROSITE-ProRule" id="PRU00169"/>
    </source>
</evidence>
<keyword evidence="11" id="KW-0131">Cell cycle</keyword>
<dbReference type="EC" id="2.7.13.3" evidence="3"/>
<dbReference type="SMART" id="SM00387">
    <property type="entry name" value="HATPase_c"/>
    <property type="match status" value="1"/>
</dbReference>
<feature type="coiled-coil region" evidence="13">
    <location>
        <begin position="219"/>
        <end position="253"/>
    </location>
</feature>
<protein>
    <recommendedName>
        <fullName evidence="3">histidine kinase</fullName>
        <ecNumber evidence="3">2.7.13.3</ecNumber>
    </recommendedName>
</protein>
<evidence type="ECO:0000256" key="5">
    <source>
        <dbReference type="ARBA" id="ARBA00022679"/>
    </source>
</evidence>
<dbReference type="InterPro" id="IPR001789">
    <property type="entry name" value="Sig_transdc_resp-reg_receiver"/>
</dbReference>